<evidence type="ECO:0000313" key="2">
    <source>
        <dbReference type="Proteomes" id="UP000095285"/>
    </source>
</evidence>
<evidence type="ECO:0000313" key="1">
    <source>
        <dbReference type="EMBL" id="EFO18516.1"/>
    </source>
</evidence>
<dbReference type="EMBL" id="JH712306">
    <property type="protein sequence ID" value="EFO18516.1"/>
    <property type="molecule type" value="Genomic_DNA"/>
</dbReference>
<gene>
    <name evidence="1 3" type="ORF">LOAG_09983</name>
</gene>
<sequence length="75" mass="8471">MKSALFMLPLPIGIYDILLATSKRPPRIIHDYDSDGESYDCVYTGDRNPVLQEYEKALPIESSSWDRTTPPVIVA</sequence>
<dbReference type="CTD" id="9947421"/>
<dbReference type="RefSeq" id="XP_003145558.1">
    <property type="nucleotide sequence ID" value="XM_003145510.1"/>
</dbReference>
<proteinExistence type="predicted"/>
<accession>A0A1S0TRC4</accession>
<dbReference type="AlphaFoldDB" id="A0A1I7V674"/>
<dbReference type="GeneID" id="9947421"/>
<dbReference type="Proteomes" id="UP000095285">
    <property type="component" value="Unassembled WGS sequence"/>
</dbReference>
<dbReference type="KEGG" id="loa:LOAG_09983"/>
<evidence type="ECO:0000313" key="3">
    <source>
        <dbReference type="WBParaSite" id="EN70_10319"/>
    </source>
</evidence>
<keyword evidence="2" id="KW-1185">Reference proteome</keyword>
<reference evidence="1 2" key="1">
    <citation type="submission" date="2012-04" db="EMBL/GenBank/DDBJ databases">
        <title>The Genome Sequence of Loa loa.</title>
        <authorList>
            <consortium name="The Broad Institute Genome Sequencing Platform"/>
            <consortium name="Broad Institute Genome Sequencing Center for Infectious Disease"/>
            <person name="Nutman T.B."/>
            <person name="Fink D.L."/>
            <person name="Russ C."/>
            <person name="Young S."/>
            <person name="Zeng Q."/>
            <person name="Gargeya S."/>
            <person name="Alvarado L."/>
            <person name="Berlin A."/>
            <person name="Chapman S.B."/>
            <person name="Chen Z."/>
            <person name="Freedman E."/>
            <person name="Gellesch M."/>
            <person name="Goldberg J."/>
            <person name="Griggs A."/>
            <person name="Gujja S."/>
            <person name="Heilman E.R."/>
            <person name="Heiman D."/>
            <person name="Howarth C."/>
            <person name="Mehta T."/>
            <person name="Neiman D."/>
            <person name="Pearson M."/>
            <person name="Roberts A."/>
            <person name="Saif S."/>
            <person name="Shea T."/>
            <person name="Shenoy N."/>
            <person name="Sisk P."/>
            <person name="Stolte C."/>
            <person name="Sykes S."/>
            <person name="White J."/>
            <person name="Yandava C."/>
            <person name="Haas B."/>
            <person name="Henn M.R."/>
            <person name="Nusbaum C."/>
            <person name="Birren B."/>
        </authorList>
    </citation>
    <scope>NUCLEOTIDE SEQUENCE [LARGE SCALE GENOMIC DNA]</scope>
</reference>
<reference evidence="3" key="2">
    <citation type="submission" date="2016-11" db="UniProtKB">
        <authorList>
            <consortium name="WormBaseParasite"/>
        </authorList>
    </citation>
    <scope>IDENTIFICATION</scope>
</reference>
<name>A0A1I7V674_LOALO</name>
<protein>
    <submittedName>
        <fullName evidence="3">Secreted protein</fullName>
    </submittedName>
</protein>
<accession>A0A1I7V674</accession>
<organism evidence="2 3">
    <name type="scientific">Loa loa</name>
    <name type="common">Eye worm</name>
    <name type="synonym">Filaria loa</name>
    <dbReference type="NCBI Taxonomy" id="7209"/>
    <lineage>
        <taxon>Eukaryota</taxon>
        <taxon>Metazoa</taxon>
        <taxon>Ecdysozoa</taxon>
        <taxon>Nematoda</taxon>
        <taxon>Chromadorea</taxon>
        <taxon>Rhabditida</taxon>
        <taxon>Spirurina</taxon>
        <taxon>Spiruromorpha</taxon>
        <taxon>Filarioidea</taxon>
        <taxon>Onchocercidae</taxon>
        <taxon>Loa</taxon>
    </lineage>
</organism>
<dbReference type="WBParaSite" id="EN70_10319">
    <property type="protein sequence ID" value="EN70_10319"/>
    <property type="gene ID" value="EN70_10319"/>
</dbReference>